<comment type="caution">
    <text evidence="9">The sequence shown here is derived from an EMBL/GenBank/DDBJ whole genome shotgun (WGS) entry which is preliminary data.</text>
</comment>
<gene>
    <name evidence="7 9" type="primary">mraZ</name>
    <name evidence="9" type="ORF">GCM10009810_24470</name>
</gene>
<sequence length="150" mass="16327">MGSMTAAFLGSYTPRLDEKGRLFLPAKYRDGLGEKVVLTKGPDRCVTIYPEAVFHARIAARLASATTSSRSVRNLRRALLGQAADEAPDRQGRVTIPAPLRAYAGLDRDCTVVGQGDYVEVWDTAAYAEIEASSNLELDDLNADGEEFVF</sequence>
<reference evidence="9 10" key="1">
    <citation type="journal article" date="2019" name="Int. J. Syst. Evol. Microbiol.">
        <title>The Global Catalogue of Microorganisms (GCM) 10K type strain sequencing project: providing services to taxonomists for standard genome sequencing and annotation.</title>
        <authorList>
            <consortium name="The Broad Institute Genomics Platform"/>
            <consortium name="The Broad Institute Genome Sequencing Center for Infectious Disease"/>
            <person name="Wu L."/>
            <person name="Ma J."/>
        </authorList>
    </citation>
    <scope>NUCLEOTIDE SEQUENCE [LARGE SCALE GENOMIC DNA]</scope>
    <source>
        <strain evidence="9 10">JCM 15591</strain>
    </source>
</reference>
<comment type="subcellular location">
    <subcellularLocation>
        <location evidence="7">Cytoplasm</location>
        <location evidence="7">Nucleoid</location>
    </subcellularLocation>
</comment>
<dbReference type="SUPFAM" id="SSF89447">
    <property type="entry name" value="AbrB/MazE/MraZ-like"/>
    <property type="match status" value="1"/>
</dbReference>
<dbReference type="NCBIfam" id="TIGR00242">
    <property type="entry name" value="division/cell wall cluster transcriptional repressor MraZ"/>
    <property type="match status" value="1"/>
</dbReference>
<evidence type="ECO:0000256" key="5">
    <source>
        <dbReference type="ARBA" id="ARBA00023125"/>
    </source>
</evidence>
<evidence type="ECO:0000256" key="2">
    <source>
        <dbReference type="ARBA" id="ARBA00022490"/>
    </source>
</evidence>
<evidence type="ECO:0000256" key="4">
    <source>
        <dbReference type="ARBA" id="ARBA00023015"/>
    </source>
</evidence>
<keyword evidence="3" id="KW-0677">Repeat</keyword>
<evidence type="ECO:0000256" key="6">
    <source>
        <dbReference type="ARBA" id="ARBA00023163"/>
    </source>
</evidence>
<evidence type="ECO:0000256" key="3">
    <source>
        <dbReference type="ARBA" id="ARBA00022737"/>
    </source>
</evidence>
<dbReference type="Gene3D" id="3.40.1550.20">
    <property type="entry name" value="Transcriptional regulator MraZ domain"/>
    <property type="match status" value="1"/>
</dbReference>
<dbReference type="PANTHER" id="PTHR34701:SF1">
    <property type="entry name" value="TRANSCRIPTIONAL REGULATOR MRAZ"/>
    <property type="match status" value="1"/>
</dbReference>
<dbReference type="PANTHER" id="PTHR34701">
    <property type="entry name" value="TRANSCRIPTIONAL REGULATOR MRAZ"/>
    <property type="match status" value="1"/>
</dbReference>
<dbReference type="CDD" id="cd16320">
    <property type="entry name" value="MraZ_N"/>
    <property type="match status" value="1"/>
</dbReference>
<dbReference type="InterPro" id="IPR037914">
    <property type="entry name" value="SpoVT-AbrB_sf"/>
</dbReference>
<feature type="domain" description="SpoVT-AbrB" evidence="8">
    <location>
        <begin position="83"/>
        <end position="126"/>
    </location>
</feature>
<dbReference type="InterPro" id="IPR035644">
    <property type="entry name" value="MraZ_C"/>
</dbReference>
<dbReference type="Proteomes" id="UP001501475">
    <property type="component" value="Unassembled WGS sequence"/>
</dbReference>
<dbReference type="InterPro" id="IPR007159">
    <property type="entry name" value="SpoVT-AbrB_dom"/>
</dbReference>
<evidence type="ECO:0000313" key="10">
    <source>
        <dbReference type="Proteomes" id="UP001501475"/>
    </source>
</evidence>
<keyword evidence="2 7" id="KW-0963">Cytoplasm</keyword>
<name>A0ABN2KTR5_9MICO</name>
<evidence type="ECO:0000256" key="1">
    <source>
        <dbReference type="ARBA" id="ARBA00013860"/>
    </source>
</evidence>
<evidence type="ECO:0000259" key="8">
    <source>
        <dbReference type="PROSITE" id="PS51740"/>
    </source>
</evidence>
<evidence type="ECO:0000256" key="7">
    <source>
        <dbReference type="HAMAP-Rule" id="MF_01008"/>
    </source>
</evidence>
<dbReference type="InterPro" id="IPR035642">
    <property type="entry name" value="MraZ_N"/>
</dbReference>
<feature type="domain" description="SpoVT-AbrB" evidence="8">
    <location>
        <begin position="11"/>
        <end position="53"/>
    </location>
</feature>
<keyword evidence="6 7" id="KW-0804">Transcription</keyword>
<keyword evidence="5 7" id="KW-0238">DNA-binding</keyword>
<dbReference type="HAMAP" id="MF_01008">
    <property type="entry name" value="MraZ"/>
    <property type="match status" value="1"/>
</dbReference>
<dbReference type="CDD" id="cd16321">
    <property type="entry name" value="MraZ_C"/>
    <property type="match status" value="1"/>
</dbReference>
<keyword evidence="10" id="KW-1185">Reference proteome</keyword>
<accession>A0ABN2KTR5</accession>
<dbReference type="PROSITE" id="PS51740">
    <property type="entry name" value="SPOVT_ABRB"/>
    <property type="match status" value="2"/>
</dbReference>
<evidence type="ECO:0000313" key="9">
    <source>
        <dbReference type="EMBL" id="GAA1764541.1"/>
    </source>
</evidence>
<dbReference type="InterPro" id="IPR003444">
    <property type="entry name" value="MraZ"/>
</dbReference>
<comment type="subunit">
    <text evidence="7">Forms oligomers.</text>
</comment>
<dbReference type="EMBL" id="BAAAPN010000055">
    <property type="protein sequence ID" value="GAA1764541.1"/>
    <property type="molecule type" value="Genomic_DNA"/>
</dbReference>
<comment type="similarity">
    <text evidence="7">Belongs to the MraZ family.</text>
</comment>
<dbReference type="Pfam" id="PF02381">
    <property type="entry name" value="MraZ"/>
    <property type="match status" value="2"/>
</dbReference>
<dbReference type="InterPro" id="IPR020603">
    <property type="entry name" value="MraZ_dom"/>
</dbReference>
<proteinExistence type="inferred from homology"/>
<protein>
    <recommendedName>
        <fullName evidence="1 7">Transcriptional regulator MraZ</fullName>
    </recommendedName>
</protein>
<organism evidence="9 10">
    <name type="scientific">Nostocoides vanveenii</name>
    <dbReference type="NCBI Taxonomy" id="330835"/>
    <lineage>
        <taxon>Bacteria</taxon>
        <taxon>Bacillati</taxon>
        <taxon>Actinomycetota</taxon>
        <taxon>Actinomycetes</taxon>
        <taxon>Micrococcales</taxon>
        <taxon>Intrasporangiaceae</taxon>
        <taxon>Nostocoides</taxon>
    </lineage>
</organism>
<dbReference type="InterPro" id="IPR038619">
    <property type="entry name" value="MraZ_sf"/>
</dbReference>
<keyword evidence="4 7" id="KW-0805">Transcription regulation</keyword>